<feature type="transmembrane region" description="Helical" evidence="1">
    <location>
        <begin position="57"/>
        <end position="75"/>
    </location>
</feature>
<gene>
    <name evidence="2" type="ORF">CSA56_09755</name>
</gene>
<organism evidence="2 3">
    <name type="scientific">candidate division KSB3 bacterium</name>
    <dbReference type="NCBI Taxonomy" id="2044937"/>
    <lineage>
        <taxon>Bacteria</taxon>
        <taxon>candidate division KSB3</taxon>
    </lineage>
</organism>
<sequence length="85" mass="9608">MFEIEFYEKQTYKMYDFGHALMTLLCKNALFALLSFIINHVSSFLRLCETIVYEKNVAFLGTLVAVGMAAGFLLARVPVDFPSST</sequence>
<keyword evidence="1" id="KW-1133">Transmembrane helix</keyword>
<accession>A0A2G6KG58</accession>
<keyword evidence="1" id="KW-0472">Membrane</keyword>
<reference evidence="2 3" key="1">
    <citation type="submission" date="2017-10" db="EMBL/GenBank/DDBJ databases">
        <title>Novel microbial diversity and functional potential in the marine mammal oral microbiome.</title>
        <authorList>
            <person name="Dudek N.K."/>
            <person name="Sun C.L."/>
            <person name="Burstein D."/>
            <person name="Kantor R.S."/>
            <person name="Aliaga Goltsman D.S."/>
            <person name="Bik E.M."/>
            <person name="Thomas B.C."/>
            <person name="Banfield J.F."/>
            <person name="Relman D.A."/>
        </authorList>
    </citation>
    <scope>NUCLEOTIDE SEQUENCE [LARGE SCALE GENOMIC DNA]</scope>
    <source>
        <strain evidence="2">DOLJORAL78_47_16</strain>
    </source>
</reference>
<dbReference type="EMBL" id="PDSK01000094">
    <property type="protein sequence ID" value="PIE33789.1"/>
    <property type="molecule type" value="Genomic_DNA"/>
</dbReference>
<name>A0A2G6KG58_9BACT</name>
<protein>
    <submittedName>
        <fullName evidence="2">Uncharacterized protein</fullName>
    </submittedName>
</protein>
<dbReference type="Proteomes" id="UP000230821">
    <property type="component" value="Unassembled WGS sequence"/>
</dbReference>
<proteinExistence type="predicted"/>
<evidence type="ECO:0000313" key="2">
    <source>
        <dbReference type="EMBL" id="PIE33789.1"/>
    </source>
</evidence>
<dbReference type="AlphaFoldDB" id="A0A2G6KG58"/>
<feature type="transmembrane region" description="Helical" evidence="1">
    <location>
        <begin position="20"/>
        <end position="45"/>
    </location>
</feature>
<keyword evidence="1" id="KW-0812">Transmembrane</keyword>
<comment type="caution">
    <text evidence="2">The sequence shown here is derived from an EMBL/GenBank/DDBJ whole genome shotgun (WGS) entry which is preliminary data.</text>
</comment>
<evidence type="ECO:0000256" key="1">
    <source>
        <dbReference type="SAM" id="Phobius"/>
    </source>
</evidence>
<evidence type="ECO:0000313" key="3">
    <source>
        <dbReference type="Proteomes" id="UP000230821"/>
    </source>
</evidence>